<evidence type="ECO:0000313" key="1">
    <source>
        <dbReference type="EMBL" id="SPS03065.1"/>
    </source>
</evidence>
<evidence type="ECO:0000313" key="2">
    <source>
        <dbReference type="Proteomes" id="UP000256805"/>
    </source>
</evidence>
<sequence>MSYIRYRVLVKCTCSPINRHMKIRRRRTSLNKSAIGSWPTITLYRQRIPKEKFDSLPEVDRYCFLLLGHVHDEISWLQRMALIASQSDLSGDAAQQSGDMMQMTFLARLLLGKLFEFKRVLSTDSSPLPQFIASSFDPEDEKMGRSRVEEILAYYKKEKWIRVARNKHFLHYPDFTDVVDTIKDPEIDWQVDIYHGKKSANTLFPTSDVMANYAWFRLANPKSPMEGFTEALDTIRELVNLTLGTLELSLGNFVDRKLLDLSDNEEIKLTVRDRLKDLRLSYFVCVDNA</sequence>
<reference evidence="1 2" key="1">
    <citation type="submission" date="2018-01" db="EMBL/GenBank/DDBJ databases">
        <authorList>
            <person name="Gaut B.S."/>
            <person name="Morton B.R."/>
            <person name="Clegg M.T."/>
            <person name="Duvall M.R."/>
        </authorList>
    </citation>
    <scope>NUCLEOTIDE SEQUENCE [LARGE SCALE GENOMIC DNA]</scope>
    <source>
        <strain evidence="1">Cupriavidus taiwanensis cmp 52</strain>
    </source>
</reference>
<protein>
    <submittedName>
        <fullName evidence="1">Uncharacterized protein</fullName>
    </submittedName>
</protein>
<dbReference type="AlphaFoldDB" id="A0A375JD11"/>
<proteinExistence type="predicted"/>
<gene>
    <name evidence="1" type="ORF">CBM2634_U70027</name>
</gene>
<dbReference type="EMBL" id="OVTA01000136">
    <property type="protein sequence ID" value="SPS03065.1"/>
    <property type="molecule type" value="Genomic_DNA"/>
</dbReference>
<name>A0A375JD11_9BURK</name>
<accession>A0A375JD11</accession>
<dbReference type="Proteomes" id="UP000256805">
    <property type="component" value="Unassembled WGS sequence"/>
</dbReference>
<organism evidence="1 2">
    <name type="scientific">Cupriavidus taiwanensis</name>
    <dbReference type="NCBI Taxonomy" id="164546"/>
    <lineage>
        <taxon>Bacteria</taxon>
        <taxon>Pseudomonadati</taxon>
        <taxon>Pseudomonadota</taxon>
        <taxon>Betaproteobacteria</taxon>
        <taxon>Burkholderiales</taxon>
        <taxon>Burkholderiaceae</taxon>
        <taxon>Cupriavidus</taxon>
    </lineage>
</organism>